<proteinExistence type="predicted"/>
<gene>
    <name evidence="1" type="ORF">Sya03_20120</name>
</gene>
<reference evidence="1" key="1">
    <citation type="submission" date="2021-01" db="EMBL/GenBank/DDBJ databases">
        <title>Whole genome shotgun sequence of Spirilliplanes yamanashiensis NBRC 15828.</title>
        <authorList>
            <person name="Komaki H."/>
            <person name="Tamura T."/>
        </authorList>
    </citation>
    <scope>NUCLEOTIDE SEQUENCE</scope>
    <source>
        <strain evidence="1">NBRC 15828</strain>
    </source>
</reference>
<dbReference type="InterPro" id="IPR013783">
    <property type="entry name" value="Ig-like_fold"/>
</dbReference>
<sequence>MRHTTLRRRLRRHGLATLTLILVGLASLTGYQTSSAAFSSARGAAGTFGTDTLNAPGPLTADRPCTPLAAGYRASTTGSGLGGSITLTTPATAAGDMLIMSVMTYDDGGAAPAGINTPPGWLYLGGNFADGASYDVRLAVFALAAPASPPADYTATFSTIAVAVGSLTSYRNAGGAVVSVSNNGTTATAAASSVTAQANDMLVTVFAHSGTTSSVPAGMTAGPAVNGIGAGLRSYHAPVAAAGGTGVRTSSINPTNPAWASIALAIPTTALNDPTVDLGWTATTDTYADGYEIVRTPGGTTTIAGRATVAWTDTTTAAGTGYTYTIAARAGTWRSPTRTVTVDPC</sequence>
<evidence type="ECO:0000313" key="2">
    <source>
        <dbReference type="Proteomes" id="UP000652013"/>
    </source>
</evidence>
<dbReference type="GO" id="GO:0005975">
    <property type="term" value="P:carbohydrate metabolic process"/>
    <property type="evidence" value="ECO:0007669"/>
    <property type="project" value="UniProtKB-ARBA"/>
</dbReference>
<protein>
    <recommendedName>
        <fullName evidence="3">Fibronectin type-III domain-containing protein</fullName>
    </recommendedName>
</protein>
<dbReference type="AlphaFoldDB" id="A0A8J3Y6X2"/>
<dbReference type="RefSeq" id="WP_203937962.1">
    <property type="nucleotide sequence ID" value="NZ_BAAAGJ010000009.1"/>
</dbReference>
<evidence type="ECO:0008006" key="3">
    <source>
        <dbReference type="Google" id="ProtNLM"/>
    </source>
</evidence>
<comment type="caution">
    <text evidence="1">The sequence shown here is derived from an EMBL/GenBank/DDBJ whole genome shotgun (WGS) entry which is preliminary data.</text>
</comment>
<dbReference type="Gene3D" id="2.60.40.10">
    <property type="entry name" value="Immunoglobulins"/>
    <property type="match status" value="1"/>
</dbReference>
<dbReference type="Proteomes" id="UP000652013">
    <property type="component" value="Unassembled WGS sequence"/>
</dbReference>
<dbReference type="EMBL" id="BOOY01000014">
    <property type="protein sequence ID" value="GIJ02660.1"/>
    <property type="molecule type" value="Genomic_DNA"/>
</dbReference>
<organism evidence="1 2">
    <name type="scientific">Spirilliplanes yamanashiensis</name>
    <dbReference type="NCBI Taxonomy" id="42233"/>
    <lineage>
        <taxon>Bacteria</taxon>
        <taxon>Bacillati</taxon>
        <taxon>Actinomycetota</taxon>
        <taxon>Actinomycetes</taxon>
        <taxon>Micromonosporales</taxon>
        <taxon>Micromonosporaceae</taxon>
        <taxon>Spirilliplanes</taxon>
    </lineage>
</organism>
<name>A0A8J3Y6X2_9ACTN</name>
<keyword evidence="2" id="KW-1185">Reference proteome</keyword>
<evidence type="ECO:0000313" key="1">
    <source>
        <dbReference type="EMBL" id="GIJ02660.1"/>
    </source>
</evidence>
<accession>A0A8J3Y6X2</accession>